<proteinExistence type="predicted"/>
<evidence type="ECO:0000313" key="1">
    <source>
        <dbReference type="EMBL" id="TVW22506.1"/>
    </source>
</evidence>
<keyword evidence="1" id="KW-0547">Nucleotide-binding</keyword>
<comment type="caution">
    <text evidence="1">The sequence shown here is derived from an EMBL/GenBank/DDBJ whole genome shotgun (WGS) entry which is preliminary data.</text>
</comment>
<name>A0A8B5XGS8_STREE</name>
<evidence type="ECO:0000313" key="2">
    <source>
        <dbReference type="Proteomes" id="UP000318940"/>
    </source>
</evidence>
<protein>
    <submittedName>
        <fullName evidence="1">ABC transporter ATP-binding protein</fullName>
    </submittedName>
</protein>
<reference evidence="1 2" key="1">
    <citation type="submission" date="2019-07" db="EMBL/GenBank/DDBJ databases">
        <authorList>
            <person name="Mohale T."/>
        </authorList>
    </citation>
    <scope>NUCLEOTIDE SEQUENCE [LARGE SCALE GENOMIC DNA]</scope>
    <source>
        <strain evidence="1 2">NTPn 189</strain>
    </source>
</reference>
<feature type="non-terminal residue" evidence="1">
    <location>
        <position position="1"/>
    </location>
</feature>
<sequence length="28" mass="3241">SCHYLLQKYNCRNLEEAYLACLAGGEYD</sequence>
<dbReference type="GO" id="GO:0005524">
    <property type="term" value="F:ATP binding"/>
    <property type="evidence" value="ECO:0007669"/>
    <property type="project" value="UniProtKB-KW"/>
</dbReference>
<dbReference type="AlphaFoldDB" id="A0A8B5XGS8"/>
<organism evidence="1 2">
    <name type="scientific">Streptococcus pneumoniae</name>
    <dbReference type="NCBI Taxonomy" id="1313"/>
    <lineage>
        <taxon>Bacteria</taxon>
        <taxon>Bacillati</taxon>
        <taxon>Bacillota</taxon>
        <taxon>Bacilli</taxon>
        <taxon>Lactobacillales</taxon>
        <taxon>Streptococcaceae</taxon>
        <taxon>Streptococcus</taxon>
    </lineage>
</organism>
<keyword evidence="1" id="KW-0067">ATP-binding</keyword>
<accession>A0A8B5XGS8</accession>
<dbReference type="Proteomes" id="UP000318940">
    <property type="component" value="Unassembled WGS sequence"/>
</dbReference>
<gene>
    <name evidence="1" type="ORF">AZK02_12165</name>
</gene>
<dbReference type="EMBL" id="VMVH01000277">
    <property type="protein sequence ID" value="TVW22506.1"/>
    <property type="molecule type" value="Genomic_DNA"/>
</dbReference>